<sequence length="1402" mass="157966">MSAQPISILQRLATKGQWIVLTVNGTSGETTQKGILREIDDAGVVLEAENGIVYEPAADIRKFQILNQKPDGEGSDDQPAQATSTTSAENPPEESSPKALPESPTDSSCIPDYAFEQFTGNITPRFPEPSFSIDGLNQEDQQELVRWKNIFDYAKKVKEIGRIRNILPAMVRWAERLDRAESYSLCAALALKIEDRTSALILFEQAAQLTDPIAMRALAYLYAAQQDWRKAVGWFIRSFSSEDRDQPADRETLIALGRCINRLDDRSIPGLATVSENLSSEDAKRTAALLVAFALAPTHEAAAKAVLSGDMDSARSLAPQTAIFEPLPPPPARTRHAPSDGASPISEARTIASRELLPTAKPRTVLQTASSAGRISSPITGRTHLSHIPKTDALYAQAKRAKANGDFDLAKRLFQAQVDEGGQYRLSAIKDWAQLLNRINCTNEALELLDKHRTLFDDLRSIDNMKASYFMKMGRYDEAIQVVDDILKSTTRQDDKIKLYRQRAYCHYRQGHFQEALDGLQHVLRLSPSDITTRNLISKVRQTLSEGHTKISTKEVDDLRELAEWTSGLLSFCEHLVSTCDFSYVDQRSRARGFYDEKDFSQLESLLDRVRGRRPEEKAKILLTLAAMCREAPDVAGDRSFVDYLRRSLAFFGESAMNEGIHPDVVRCYLTEALSLAPNPDVVDFALTHLLATYLREIPAPGDLQSRDGRIYVQTVLRRLEQDLPAWKNVEADFPYYSAMSRFAASHLARALKRGTWKLSNFVESRETVQPRHEAEMERLRRESNILSSLVNVHYAGAESFRNAHDQLLALIETTRFETDKARLRTLARMTEETALYWSERDYIERQNKHGNLMAGLQAFHADISGQPTKLSVEYMMPIADQIKSVVNQDFEEYVEKTRPALEIRNVLSDDYYIPDKNDIVTVRVEIELQAGSAPVEEIELGAEEIEGLELVSQGVSKEVLRAGQCREIEVQVRPTAAQLKDMAFTLRPLLGYRARSGEMVEDRNFSLPIRIGGAEQFEAIPNPYARYSGGNSVDDPAMFIGRRDLMDRIANTVTTGPVGQCFVLYGQKRSGKTSVLRQLKPKLTKPNLPVEITVGVLDTSSTRSNFLKLCLDGIREHIEDREDISIDQGWWSLESIIDTASWGTFRQTIRELHKQLVAIGWEQPRLILLLDEFTYLYEYITEGMLTPNFMRIWKAMLQMELFSAVIVGQDSMPKFKQAFPNEFGVTHDERISYFTATEARQLAEVPILLNGQSRYRGRAMERILALTAGSPFYIQIFCNRLVRYLNEKKAPFITEADVELVGQALTSGDDKLPTDSFDPLITAAGESVAEVSRDDYLELLTAIAGHSDRYAGARLSDLPDVPDRKKLLKDMEEREVLTTDAEGRVSIRVQLFAEWLRHSSW</sequence>
<feature type="region of interest" description="Disordered" evidence="2">
    <location>
        <begin position="322"/>
        <end position="344"/>
    </location>
</feature>
<feature type="compositionally biased region" description="Polar residues" evidence="2">
    <location>
        <begin position="78"/>
        <end position="89"/>
    </location>
</feature>
<evidence type="ECO:0000256" key="2">
    <source>
        <dbReference type="SAM" id="MobiDB-lite"/>
    </source>
</evidence>
<proteinExistence type="predicted"/>
<evidence type="ECO:0000313" key="4">
    <source>
        <dbReference type="EMBL" id="VFK70995.1"/>
    </source>
</evidence>
<dbReference type="InterPro" id="IPR019734">
    <property type="entry name" value="TPR_rpt"/>
</dbReference>
<evidence type="ECO:0000313" key="3">
    <source>
        <dbReference type="EMBL" id="VFK63994.1"/>
    </source>
</evidence>
<dbReference type="SMART" id="SM00028">
    <property type="entry name" value="TPR"/>
    <property type="match status" value="2"/>
</dbReference>
<evidence type="ECO:0000256" key="1">
    <source>
        <dbReference type="PROSITE-ProRule" id="PRU00339"/>
    </source>
</evidence>
<dbReference type="Gene3D" id="1.25.40.10">
    <property type="entry name" value="Tetratricopeptide repeat domain"/>
    <property type="match status" value="2"/>
</dbReference>
<dbReference type="SUPFAM" id="SSF81901">
    <property type="entry name" value="HCP-like"/>
    <property type="match status" value="1"/>
</dbReference>
<gene>
    <name evidence="3" type="ORF">BECKUNK1418G_GA0071005_104019</name>
    <name evidence="4" type="ORF">BECKUNK1418H_GA0071006_104620</name>
</gene>
<dbReference type="InterPro" id="IPR027417">
    <property type="entry name" value="P-loop_NTPase"/>
</dbReference>
<dbReference type="SUPFAM" id="SSF48452">
    <property type="entry name" value="TPR-like"/>
    <property type="match status" value="1"/>
</dbReference>
<protein>
    <submittedName>
        <fullName evidence="3">ATPase</fullName>
    </submittedName>
</protein>
<dbReference type="PROSITE" id="PS50005">
    <property type="entry name" value="TPR"/>
    <property type="match status" value="1"/>
</dbReference>
<feature type="region of interest" description="Disordered" evidence="2">
    <location>
        <begin position="68"/>
        <end position="106"/>
    </location>
</feature>
<dbReference type="SUPFAM" id="SSF52540">
    <property type="entry name" value="P-loop containing nucleoside triphosphate hydrolases"/>
    <property type="match status" value="1"/>
</dbReference>
<keyword evidence="1" id="KW-0802">TPR repeat</keyword>
<name>A0A451ADD9_9GAMM</name>
<dbReference type="EMBL" id="CAADFZ010000040">
    <property type="protein sequence ID" value="VFK63994.1"/>
    <property type="molecule type" value="Genomic_DNA"/>
</dbReference>
<reference evidence="3" key="1">
    <citation type="submission" date="2019-02" db="EMBL/GenBank/DDBJ databases">
        <authorList>
            <person name="Gruber-Vodicka R. H."/>
            <person name="Seah K. B. B."/>
        </authorList>
    </citation>
    <scope>NUCLEOTIDE SEQUENCE</scope>
    <source>
        <strain evidence="4">BECK_BY19</strain>
        <strain evidence="3">BECK_BY8</strain>
    </source>
</reference>
<organism evidence="3">
    <name type="scientific">Candidatus Kentrum sp. UNK</name>
    <dbReference type="NCBI Taxonomy" id="2126344"/>
    <lineage>
        <taxon>Bacteria</taxon>
        <taxon>Pseudomonadati</taxon>
        <taxon>Pseudomonadota</taxon>
        <taxon>Gammaproteobacteria</taxon>
        <taxon>Candidatus Kentrum</taxon>
    </lineage>
</organism>
<dbReference type="EMBL" id="CAADGD010000046">
    <property type="protein sequence ID" value="VFK70995.1"/>
    <property type="molecule type" value="Genomic_DNA"/>
</dbReference>
<feature type="repeat" description="TPR" evidence="1">
    <location>
        <begin position="497"/>
        <end position="530"/>
    </location>
</feature>
<accession>A0A451ADD9</accession>
<dbReference type="InterPro" id="IPR011990">
    <property type="entry name" value="TPR-like_helical_dom_sf"/>
</dbReference>
<dbReference type="Gene3D" id="3.40.50.300">
    <property type="entry name" value="P-loop containing nucleotide triphosphate hydrolases"/>
    <property type="match status" value="1"/>
</dbReference>